<reference evidence="1 2" key="1">
    <citation type="submission" date="2019-12" db="EMBL/GenBank/DDBJ databases">
        <title>Whole genome shotgun sequence of Streptomyces caniferus NBRC 15389.</title>
        <authorList>
            <person name="Ichikawa N."/>
            <person name="Kimura A."/>
            <person name="Kitahashi Y."/>
            <person name="Komaki H."/>
            <person name="Tamura T."/>
        </authorList>
    </citation>
    <scope>NUCLEOTIDE SEQUENCE [LARGE SCALE GENOMIC DNA]</scope>
    <source>
        <strain evidence="1 2">NBRC 15389</strain>
    </source>
</reference>
<protein>
    <submittedName>
        <fullName evidence="1">Uncharacterized protein</fullName>
    </submittedName>
</protein>
<sequence length="105" mass="11348">MRVEGRIEGPSPPPERLPFGALFPLRAKYDDVNLKIPFVEGVDRMVTDRTAPVETAALAAEVEGLLEPAEADGVFRDTRECGGALLLAALLLISPPTPRPKTDVR</sequence>
<comment type="caution">
    <text evidence="1">The sequence shown here is derived from an EMBL/GenBank/DDBJ whole genome shotgun (WGS) entry which is preliminary data.</text>
</comment>
<name>A0A640SAB4_9ACTN</name>
<organism evidence="1 2">
    <name type="scientific">Streptomyces caniferus</name>
    <dbReference type="NCBI Taxonomy" id="285557"/>
    <lineage>
        <taxon>Bacteria</taxon>
        <taxon>Bacillati</taxon>
        <taxon>Actinomycetota</taxon>
        <taxon>Actinomycetes</taxon>
        <taxon>Kitasatosporales</taxon>
        <taxon>Streptomycetaceae</taxon>
        <taxon>Streptomyces</taxon>
    </lineage>
</organism>
<evidence type="ECO:0000313" key="1">
    <source>
        <dbReference type="EMBL" id="GFE08100.1"/>
    </source>
</evidence>
<evidence type="ECO:0000313" key="2">
    <source>
        <dbReference type="Proteomes" id="UP000435837"/>
    </source>
</evidence>
<gene>
    <name evidence="1" type="ORF">Scani_43680</name>
</gene>
<accession>A0A640SAB4</accession>
<dbReference type="Proteomes" id="UP000435837">
    <property type="component" value="Unassembled WGS sequence"/>
</dbReference>
<dbReference type="AlphaFoldDB" id="A0A640SAB4"/>
<proteinExistence type="predicted"/>
<dbReference type="EMBL" id="BLIN01000005">
    <property type="protein sequence ID" value="GFE08100.1"/>
    <property type="molecule type" value="Genomic_DNA"/>
</dbReference>